<reference evidence="3 4" key="2">
    <citation type="journal article" date="2016" name="Front. Microbiol.">
        <title>Genome and transcriptome sequences reveal the specific parasitism of the nematophagous Purpureocillium lilacinum 36-1.</title>
        <authorList>
            <person name="Xie J."/>
            <person name="Li S."/>
            <person name="Mo C."/>
            <person name="Xiao X."/>
            <person name="Peng D."/>
            <person name="Wang G."/>
            <person name="Xiao Y."/>
        </authorList>
    </citation>
    <scope>NUCLEOTIDE SEQUENCE [LARGE SCALE GENOMIC DNA]</scope>
    <source>
        <strain evidence="3 4">36-1</strain>
    </source>
</reference>
<dbReference type="InterPro" id="IPR018253">
    <property type="entry name" value="DnaJ_domain_CS"/>
</dbReference>
<name>A0A2U3ED34_PURLI</name>
<evidence type="ECO:0000313" key="2">
    <source>
        <dbReference type="EMBL" id="KAK4094230.1"/>
    </source>
</evidence>
<dbReference type="PROSITE" id="PS50076">
    <property type="entry name" value="DNAJ_2"/>
    <property type="match status" value="1"/>
</dbReference>
<dbReference type="Proteomes" id="UP000245956">
    <property type="component" value="Unassembled WGS sequence"/>
</dbReference>
<sequence length="929" mass="103668">MIVAASAVPGFRLEKQLQHILLHGATHVETPLYSCWETAIHRSLWRGHDPLDLEVPVNLVNAIGLATTALLKAHRTFPLPPEIAGIIWKYCKTSLFARYYNALEFCTSLKDGNVHHGSTSRPPSSSCTLRDVLSWKRGGPVKLGKPATSCPFIQLTIDALGCREIKGLESWPDEQARHEPGNSLAYVVEDAASLSGVMVKFQSNSARLEFPQEKEHQRIKIWNTRCPPDPRQIGIFPDRQGWPKELAALKVARVGSFNGITFFMSGYSLDAIHLHTASEPCAQDTVDRLASRHYARKSAWAYIPLPATDHIAEFGLRVLRKGGDNSHNDKHLDISCLCLLFRMSKAGDIIVGPFDRPGSQRDIWLSKDPHGLIFGFNRVSMQSLGLAGAYPRQIQTEFPSPSAPQPLSTPPFAKALFSSGSLDGVTEATTFYEEDSEFVRGVLLQYKDGSYRALGQCRLGVDQVLTKECPSGFCLSGIRQERKVKVRFSDTTDHVHDGEGWTCVPTQGSVEWWFDSQQAFVAIYNPLLFGGQPFQCALCTSYQQNPPGAVVNPGSSEMPALKNTVHGSSTPLQLGPERPAIVAAMSRTRRPAEPPILDFQSPSSAIIIQPHLTHATSAPSTPVRLQRIQKHVTALSTPGIIRRQSRRASPHHVEILRRRAVHHVRGPLASRLSIVIDINIDADMDRGAGPHTTPPHNAATSKNWLEMSEEIFDIHRSSPYTKRRFYQLVKLYHPDTHDHYHHSESTPAGSSSLSNATRLERYRLVVAANNLLSDPDKRRLYDSHGIGWTDGHRAPSLREADRAWRHQPGNAANNATWEDWERWHEARQGHRREPMYMSNGLFATLVVMMCMVGAMAQANRAESSGTQFVEFTQERNAAIGRQMMKESMAAAGRSKDERVDSFLRERENVSYDYVPSRHDSDEHSGEVPR</sequence>
<dbReference type="Proteomes" id="UP001287286">
    <property type="component" value="Unassembled WGS sequence"/>
</dbReference>
<protein>
    <submittedName>
        <fullName evidence="3">Hsp40 co-chaperone Jid1</fullName>
    </submittedName>
</protein>
<dbReference type="EMBL" id="JAWRVI010000004">
    <property type="protein sequence ID" value="KAK4094230.1"/>
    <property type="molecule type" value="Genomic_DNA"/>
</dbReference>
<accession>A0A2U3ED34</accession>
<comment type="caution">
    <text evidence="3">The sequence shown here is derived from an EMBL/GenBank/DDBJ whole genome shotgun (WGS) entry which is preliminary data.</text>
</comment>
<reference evidence="3" key="1">
    <citation type="submission" date="2015-05" db="EMBL/GenBank/DDBJ databases">
        <authorList>
            <person name="Wang D.B."/>
            <person name="Wang M."/>
        </authorList>
    </citation>
    <scope>NUCLEOTIDE SEQUENCE</scope>
    <source>
        <strain evidence="3">36-1</strain>
    </source>
</reference>
<reference evidence="2" key="3">
    <citation type="submission" date="2023-11" db="EMBL/GenBank/DDBJ databases">
        <authorList>
            <person name="Beijen E."/>
            <person name="Ohm R.A."/>
        </authorList>
    </citation>
    <scope>NUCLEOTIDE SEQUENCE</scope>
    <source>
        <strain evidence="2">CBS 150709</strain>
    </source>
</reference>
<gene>
    <name evidence="3" type="ORF">PCL_11048</name>
    <name evidence="2" type="ORF">Purlil1_1721</name>
</gene>
<feature type="domain" description="J" evidence="1">
    <location>
        <begin position="700"/>
        <end position="785"/>
    </location>
</feature>
<evidence type="ECO:0000313" key="3">
    <source>
        <dbReference type="EMBL" id="PWI72425.1"/>
    </source>
</evidence>
<dbReference type="InterPro" id="IPR001623">
    <property type="entry name" value="DnaJ_domain"/>
</dbReference>
<evidence type="ECO:0000313" key="5">
    <source>
        <dbReference type="Proteomes" id="UP001287286"/>
    </source>
</evidence>
<dbReference type="SUPFAM" id="SSF46565">
    <property type="entry name" value="Chaperone J-domain"/>
    <property type="match status" value="1"/>
</dbReference>
<dbReference type="InterPro" id="IPR036869">
    <property type="entry name" value="J_dom_sf"/>
</dbReference>
<dbReference type="EMBL" id="LCWV01000006">
    <property type="protein sequence ID" value="PWI72425.1"/>
    <property type="molecule type" value="Genomic_DNA"/>
</dbReference>
<keyword evidence="5" id="KW-1185">Reference proteome</keyword>
<dbReference type="PROSITE" id="PS00636">
    <property type="entry name" value="DNAJ_1"/>
    <property type="match status" value="1"/>
</dbReference>
<evidence type="ECO:0000313" key="4">
    <source>
        <dbReference type="Proteomes" id="UP000245956"/>
    </source>
</evidence>
<evidence type="ECO:0000259" key="1">
    <source>
        <dbReference type="PROSITE" id="PS50076"/>
    </source>
</evidence>
<dbReference type="AlphaFoldDB" id="A0A2U3ED34"/>
<organism evidence="3 4">
    <name type="scientific">Purpureocillium lilacinum</name>
    <name type="common">Paecilomyces lilacinus</name>
    <dbReference type="NCBI Taxonomy" id="33203"/>
    <lineage>
        <taxon>Eukaryota</taxon>
        <taxon>Fungi</taxon>
        <taxon>Dikarya</taxon>
        <taxon>Ascomycota</taxon>
        <taxon>Pezizomycotina</taxon>
        <taxon>Sordariomycetes</taxon>
        <taxon>Hypocreomycetidae</taxon>
        <taxon>Hypocreales</taxon>
        <taxon>Ophiocordycipitaceae</taxon>
        <taxon>Purpureocillium</taxon>
    </lineage>
</organism>
<reference evidence="2 5" key="4">
    <citation type="journal article" date="2024" name="Microbiol. Resour. Announc.">
        <title>Genome annotations for the ascomycete fungi Trichoderma harzianum, Trichoderma aggressivum, and Purpureocillium lilacinum.</title>
        <authorList>
            <person name="Beijen E.P.W."/>
            <person name="Ohm R.A."/>
        </authorList>
    </citation>
    <scope>NUCLEOTIDE SEQUENCE [LARGE SCALE GENOMIC DNA]</scope>
    <source>
        <strain evidence="2 5">CBS 150709</strain>
    </source>
</reference>
<dbReference type="Gene3D" id="1.10.287.110">
    <property type="entry name" value="DnaJ domain"/>
    <property type="match status" value="1"/>
</dbReference>
<proteinExistence type="predicted"/>